<comment type="caution">
    <text evidence="9">The sequence shown here is derived from an EMBL/GenBank/DDBJ whole genome shotgun (WGS) entry which is preliminary data.</text>
</comment>
<keyword evidence="4" id="KW-0805">Transcription regulation</keyword>
<dbReference type="PANTHER" id="PTHR31496">
    <property type="entry name" value="TRANSCRIPTION FACTOR KAN2-RELATED"/>
    <property type="match status" value="1"/>
</dbReference>
<keyword evidence="6" id="KW-0539">Nucleus</keyword>
<dbReference type="Pfam" id="PF00249">
    <property type="entry name" value="Myb_DNA-binding"/>
    <property type="match status" value="1"/>
</dbReference>
<evidence type="ECO:0000256" key="3">
    <source>
        <dbReference type="ARBA" id="ARBA00022782"/>
    </source>
</evidence>
<dbReference type="PANTHER" id="PTHR31496:SF25">
    <property type="entry name" value="TRANSCRIPTION FACTOR KAN3-RELATED"/>
    <property type="match status" value="1"/>
</dbReference>
<dbReference type="NCBIfam" id="TIGR01557">
    <property type="entry name" value="myb_SHAQKYF"/>
    <property type="match status" value="1"/>
</dbReference>
<dbReference type="InterPro" id="IPR009057">
    <property type="entry name" value="Homeodomain-like_sf"/>
</dbReference>
<organism evidence="9 10">
    <name type="scientific">Ensete ventricosum</name>
    <name type="common">Abyssinian banana</name>
    <name type="synonym">Musa ensete</name>
    <dbReference type="NCBI Taxonomy" id="4639"/>
    <lineage>
        <taxon>Eukaryota</taxon>
        <taxon>Viridiplantae</taxon>
        <taxon>Streptophyta</taxon>
        <taxon>Embryophyta</taxon>
        <taxon>Tracheophyta</taxon>
        <taxon>Spermatophyta</taxon>
        <taxon>Magnoliopsida</taxon>
        <taxon>Liliopsida</taxon>
        <taxon>Zingiberales</taxon>
        <taxon>Musaceae</taxon>
        <taxon>Ensete</taxon>
    </lineage>
</organism>
<accession>A0AAV8Q121</accession>
<dbReference type="FunFam" id="1.10.10.60:FF:000002">
    <property type="entry name" value="Myb family transcription factor"/>
    <property type="match status" value="1"/>
</dbReference>
<feature type="region of interest" description="Disordered" evidence="7">
    <location>
        <begin position="214"/>
        <end position="250"/>
    </location>
</feature>
<dbReference type="GO" id="GO:0005634">
    <property type="term" value="C:nucleus"/>
    <property type="evidence" value="ECO:0007669"/>
    <property type="project" value="UniProtKB-SubCell"/>
</dbReference>
<name>A0AAV8Q121_ENSVE</name>
<dbReference type="Proteomes" id="UP001222027">
    <property type="component" value="Unassembled WGS sequence"/>
</dbReference>
<keyword evidence="2" id="KW-0217">Developmental protein</keyword>
<comment type="subcellular location">
    <subcellularLocation>
        <location evidence="1">Nucleus</location>
    </subcellularLocation>
</comment>
<reference evidence="9 10" key="1">
    <citation type="submission" date="2022-12" db="EMBL/GenBank/DDBJ databases">
        <title>Chromosome-scale assembly of the Ensete ventricosum genome.</title>
        <authorList>
            <person name="Dussert Y."/>
            <person name="Stocks J."/>
            <person name="Wendawek A."/>
            <person name="Woldeyes F."/>
            <person name="Nichols R.A."/>
            <person name="Borrell J.S."/>
        </authorList>
    </citation>
    <scope>NUCLEOTIDE SEQUENCE [LARGE SCALE GENOMIC DNA]</scope>
    <source>
        <strain evidence="10">cv. Maze</strain>
        <tissue evidence="9">Seeds</tissue>
    </source>
</reference>
<dbReference type="AlphaFoldDB" id="A0AAV8Q121"/>
<evidence type="ECO:0000256" key="6">
    <source>
        <dbReference type="ARBA" id="ARBA00023242"/>
    </source>
</evidence>
<dbReference type="GO" id="GO:0010158">
    <property type="term" value="P:abaxial cell fate specification"/>
    <property type="evidence" value="ECO:0007669"/>
    <property type="project" value="InterPro"/>
</dbReference>
<dbReference type="InterPro" id="IPR001005">
    <property type="entry name" value="SANT/Myb"/>
</dbReference>
<protein>
    <recommendedName>
        <fullName evidence="8">Myb-like domain-containing protein</fullName>
    </recommendedName>
</protein>
<dbReference type="InterPro" id="IPR044847">
    <property type="entry name" value="KAN_fam"/>
</dbReference>
<feature type="domain" description="Myb-like" evidence="8">
    <location>
        <begin position="122"/>
        <end position="173"/>
    </location>
</feature>
<keyword evidence="5" id="KW-0804">Transcription</keyword>
<dbReference type="SUPFAM" id="SSF46689">
    <property type="entry name" value="Homeodomain-like"/>
    <property type="match status" value="1"/>
</dbReference>
<dbReference type="Gene3D" id="1.10.10.60">
    <property type="entry name" value="Homeodomain-like"/>
    <property type="match status" value="1"/>
</dbReference>
<evidence type="ECO:0000259" key="8">
    <source>
        <dbReference type="Pfam" id="PF00249"/>
    </source>
</evidence>
<evidence type="ECO:0000256" key="4">
    <source>
        <dbReference type="ARBA" id="ARBA00023015"/>
    </source>
</evidence>
<proteinExistence type="predicted"/>
<evidence type="ECO:0000256" key="1">
    <source>
        <dbReference type="ARBA" id="ARBA00004123"/>
    </source>
</evidence>
<sequence>MATIFPDLSLHISPPAISVDGTSVTGVFFGEAATSISGRSEGDMGHDQAFLHHDQEGRELDHGEPTLSLGLEAPGSSVAADRHDLRHRDHHHHDQLRHPQIYGFKRNSRSAHGGKRSVRAPRMRWTTTLHAHFVHAVELLGGHERATPKSVLELMNVKDLTLAHVKSHLQMYRTVKSTDRGAAGQGPADMCFNQRIGGMEEEVEVEVEVEGGLPCDKAGNEITPPPCSSSLSTPTPPTPQSKSPRRQLNPSGEGYAWNITCFLNNDTKVLMEDQPQELRPTLVVPTTSMAPRMPNLEITLGRQSWQMAYAETSNEMTLLKCL</sequence>
<dbReference type="GO" id="GO:0000976">
    <property type="term" value="F:transcription cis-regulatory region binding"/>
    <property type="evidence" value="ECO:0007669"/>
    <property type="project" value="InterPro"/>
</dbReference>
<dbReference type="EMBL" id="JAQQAF010000007">
    <property type="protein sequence ID" value="KAJ8470099.1"/>
    <property type="molecule type" value="Genomic_DNA"/>
</dbReference>
<evidence type="ECO:0000256" key="7">
    <source>
        <dbReference type="SAM" id="MobiDB-lite"/>
    </source>
</evidence>
<gene>
    <name evidence="9" type="ORF">OPV22_024442</name>
</gene>
<dbReference type="InterPro" id="IPR006447">
    <property type="entry name" value="Myb_dom_plants"/>
</dbReference>
<evidence type="ECO:0000256" key="2">
    <source>
        <dbReference type="ARBA" id="ARBA00022473"/>
    </source>
</evidence>
<keyword evidence="10" id="KW-1185">Reference proteome</keyword>
<dbReference type="GO" id="GO:0006355">
    <property type="term" value="P:regulation of DNA-templated transcription"/>
    <property type="evidence" value="ECO:0007669"/>
    <property type="project" value="InterPro"/>
</dbReference>
<keyword evidence="3" id="KW-0221">Differentiation</keyword>
<evidence type="ECO:0000313" key="9">
    <source>
        <dbReference type="EMBL" id="KAJ8470099.1"/>
    </source>
</evidence>
<evidence type="ECO:0000256" key="5">
    <source>
        <dbReference type="ARBA" id="ARBA00023163"/>
    </source>
</evidence>
<evidence type="ECO:0000313" key="10">
    <source>
        <dbReference type="Proteomes" id="UP001222027"/>
    </source>
</evidence>